<dbReference type="EMBL" id="MU404357">
    <property type="protein sequence ID" value="KAI1610758.1"/>
    <property type="molecule type" value="Genomic_DNA"/>
</dbReference>
<keyword evidence="2" id="KW-1185">Reference proteome</keyword>
<protein>
    <submittedName>
        <fullName evidence="1">Uncharacterized protein</fullName>
    </submittedName>
</protein>
<organism evidence="1 2">
    <name type="scientific">Exophiala viscosa</name>
    <dbReference type="NCBI Taxonomy" id="2486360"/>
    <lineage>
        <taxon>Eukaryota</taxon>
        <taxon>Fungi</taxon>
        <taxon>Dikarya</taxon>
        <taxon>Ascomycota</taxon>
        <taxon>Pezizomycotina</taxon>
        <taxon>Eurotiomycetes</taxon>
        <taxon>Chaetothyriomycetidae</taxon>
        <taxon>Chaetothyriales</taxon>
        <taxon>Herpotrichiellaceae</taxon>
        <taxon>Exophiala</taxon>
    </lineage>
</organism>
<reference evidence="1" key="1">
    <citation type="journal article" date="2022" name="bioRxiv">
        <title>Deciphering the potential niche of two novel black yeast fungi from a biological soil crust based on their genomes, phenotypes, and melanin regulation.</title>
        <authorList>
            <consortium name="DOE Joint Genome Institute"/>
            <person name="Carr E.C."/>
            <person name="Barton Q."/>
            <person name="Grambo S."/>
            <person name="Sullivan M."/>
            <person name="Renfro C.M."/>
            <person name="Kuo A."/>
            <person name="Pangilinan J."/>
            <person name="Lipzen A."/>
            <person name="Keymanesh K."/>
            <person name="Savage E."/>
            <person name="Barry K."/>
            <person name="Grigoriev I.V."/>
            <person name="Riekhof W.R."/>
            <person name="Harris S.S."/>
        </authorList>
    </citation>
    <scope>NUCLEOTIDE SEQUENCE</scope>
    <source>
        <strain evidence="1">JF 03-4F</strain>
    </source>
</reference>
<dbReference type="Proteomes" id="UP001203852">
    <property type="component" value="Unassembled WGS sequence"/>
</dbReference>
<dbReference type="AlphaFoldDB" id="A0AAN6DSN6"/>
<name>A0AAN6DSN6_9EURO</name>
<accession>A0AAN6DSN6</accession>
<proteinExistence type="predicted"/>
<gene>
    <name evidence="1" type="ORF">EDD36DRAFT_303113</name>
</gene>
<evidence type="ECO:0000313" key="2">
    <source>
        <dbReference type="Proteomes" id="UP001203852"/>
    </source>
</evidence>
<evidence type="ECO:0000313" key="1">
    <source>
        <dbReference type="EMBL" id="KAI1610758.1"/>
    </source>
</evidence>
<sequence>MLLPFVQSGNLLLTRTAIAEHPCPLAWVSSTQWYFRGSRPAKARTMEKNRMSKGTGMDSTFPRTKLRLLALSSLTGCG</sequence>
<comment type="caution">
    <text evidence="1">The sequence shown here is derived from an EMBL/GenBank/DDBJ whole genome shotgun (WGS) entry which is preliminary data.</text>
</comment>